<dbReference type="SUPFAM" id="SSF52540">
    <property type="entry name" value="P-loop containing nucleoside triphosphate hydrolases"/>
    <property type="match status" value="1"/>
</dbReference>
<dbReference type="EMBL" id="FMJC01000002">
    <property type="protein sequence ID" value="SCM73450.1"/>
    <property type="molecule type" value="Genomic_DNA"/>
</dbReference>
<organism evidence="2">
    <name type="scientific">uncultured Desulfovibrio sp</name>
    <dbReference type="NCBI Taxonomy" id="167968"/>
    <lineage>
        <taxon>Bacteria</taxon>
        <taxon>Pseudomonadati</taxon>
        <taxon>Thermodesulfobacteriota</taxon>
        <taxon>Desulfovibrionia</taxon>
        <taxon>Desulfovibrionales</taxon>
        <taxon>Desulfovibrionaceae</taxon>
        <taxon>Desulfovibrio</taxon>
        <taxon>environmental samples</taxon>
    </lineage>
</organism>
<dbReference type="AlphaFoldDB" id="A0A212L7E7"/>
<name>A0A212L7E7_9BACT</name>
<protein>
    <recommendedName>
        <fullName evidence="1">DUF927 domain-containing protein</fullName>
    </recommendedName>
</protein>
<sequence length="939" mass="105460">MNTKKFVYAGTPEPGHGPWTLIEDSPESRAQALEQGCKAFTTMSFAYEPEKGKPEPMRYGDLWLDIDCKEVPFLAIVGARDFVEGLLNQYDGFDPAMLEYYMSGSKGVHIRIPAEVFGGENGHPYLPKLHLKMLERIFQHYPICHNLGLRALGQPVPDDFRRKTVGDLVDTSLYCMGKGKLLRAPNIRRPDGRYKVQVSVEEFFEWEIDSLLELTPSARTCVIQTLPPKVTGMTTLYDQALMGLQSCSQSKLNLQGLYDCHFMRHCRENAATLSEPEWFLMLRVLAPLGEKGLELAQEYSHPHPGYSAQKTRAKFLHALNKGYPVNCEDIQEFFQCNPRCKVRSPLDLERKRLSDVVVATESFSSQKDGLYYSPSRGMMEGDSVKVCSPLKVLGKMRNTDGTGWARLVKLLTPDGKEQKLTITMKECVGRGDVVLGRLCEHGLELASGRTEKFVMEYLRFAGSDKIFTNVERLGWHDRCYVLPDNIFGGGENEEIHYTQEHGLFNHAGELEQWHEHVGRYCQGNTLLMLVVAFALTGPLLRPCEMEGGGLHLFGPSSTGKTTLALLAGSLCGGNDSKGFIRQWRSTHNALEHIAAQHNDCLLVLDEIGQATAETVTQVTYMLPNGQGKERMRSDATQRKAHQWLLNFFSTGELSIEDKIEETGKYRAKAGQNVRVINLPIDGGTGKNAYSILHGFKNPAALSEHLKNASRTYYGTPLRAFLKVFCGAGGHELDMNLDEINNSIVLFTKKYCPEGVCGQVRRVVLKFGLIAAAGMFAAKNGILPWTPEESSDAVVEWFNVWLDERGGVGNLEIMKALDRFKDFFARYGRSRFADVDGLGESMRDLAGYRWEDKGDLRLFMISPTFNDLAKGVNRHELLEHMKRQGWLMMNARGNLTETKCIKGRNVRGYGFIPSAWEGRGDLEERHMNVVKDSKASDCDF</sequence>
<dbReference type="InterPro" id="IPR009270">
    <property type="entry name" value="DUF927"/>
</dbReference>
<proteinExistence type="predicted"/>
<evidence type="ECO:0000259" key="1">
    <source>
        <dbReference type="Pfam" id="PF06048"/>
    </source>
</evidence>
<dbReference type="InterPro" id="IPR027417">
    <property type="entry name" value="P-loop_NTPase"/>
</dbReference>
<dbReference type="Pfam" id="PF06048">
    <property type="entry name" value="DUF927"/>
    <property type="match status" value="1"/>
</dbReference>
<feature type="domain" description="DUF927" evidence="1">
    <location>
        <begin position="364"/>
        <end position="639"/>
    </location>
</feature>
<gene>
    <name evidence="2" type="ORF">KL86DES1_21306</name>
</gene>
<evidence type="ECO:0000313" key="2">
    <source>
        <dbReference type="EMBL" id="SCM73450.1"/>
    </source>
</evidence>
<reference evidence="2" key="1">
    <citation type="submission" date="2016-08" db="EMBL/GenBank/DDBJ databases">
        <authorList>
            <person name="Seilhamer J.J."/>
        </authorList>
    </citation>
    <scope>NUCLEOTIDE SEQUENCE</scope>
    <source>
        <strain evidence="2">86-1</strain>
    </source>
</reference>
<accession>A0A212L7E7</accession>
<dbReference type="RefSeq" id="WP_179980695.1">
    <property type="nucleotide sequence ID" value="NZ_LT608333.1"/>
</dbReference>